<feature type="region of interest" description="Disordered" evidence="1">
    <location>
        <begin position="49"/>
        <end position="69"/>
    </location>
</feature>
<dbReference type="AlphaFoldDB" id="A0A918AP28"/>
<reference evidence="2" key="2">
    <citation type="submission" date="2020-09" db="EMBL/GenBank/DDBJ databases">
        <authorList>
            <person name="Sun Q."/>
            <person name="Ohkuma M."/>
        </authorList>
    </citation>
    <scope>NUCLEOTIDE SEQUENCE</scope>
    <source>
        <strain evidence="2">JCM 3313</strain>
    </source>
</reference>
<reference evidence="2" key="1">
    <citation type="journal article" date="2014" name="Int. J. Syst. Evol. Microbiol.">
        <title>Complete genome sequence of Corynebacterium casei LMG S-19264T (=DSM 44701T), isolated from a smear-ripened cheese.</title>
        <authorList>
            <consortium name="US DOE Joint Genome Institute (JGI-PGF)"/>
            <person name="Walter F."/>
            <person name="Albersmeier A."/>
            <person name="Kalinowski J."/>
            <person name="Ruckert C."/>
        </authorList>
    </citation>
    <scope>NUCLEOTIDE SEQUENCE</scope>
    <source>
        <strain evidence="2">JCM 3313</strain>
    </source>
</reference>
<accession>A0A918AP28</accession>
<dbReference type="Proteomes" id="UP000639606">
    <property type="component" value="Unassembled WGS sequence"/>
</dbReference>
<protein>
    <submittedName>
        <fullName evidence="2">Uncharacterized protein</fullName>
    </submittedName>
</protein>
<proteinExistence type="predicted"/>
<evidence type="ECO:0000313" key="3">
    <source>
        <dbReference type="Proteomes" id="UP000639606"/>
    </source>
</evidence>
<name>A0A918AP28_9PSEU</name>
<gene>
    <name evidence="2" type="ORF">GCM10010185_25770</name>
</gene>
<organism evidence="2 3">
    <name type="scientific">Saccharothrix coeruleofusca</name>
    <dbReference type="NCBI Taxonomy" id="33919"/>
    <lineage>
        <taxon>Bacteria</taxon>
        <taxon>Bacillati</taxon>
        <taxon>Actinomycetota</taxon>
        <taxon>Actinomycetes</taxon>
        <taxon>Pseudonocardiales</taxon>
        <taxon>Pseudonocardiaceae</taxon>
        <taxon>Saccharothrix</taxon>
    </lineage>
</organism>
<comment type="caution">
    <text evidence="2">The sequence shown here is derived from an EMBL/GenBank/DDBJ whole genome shotgun (WGS) entry which is preliminary data.</text>
</comment>
<evidence type="ECO:0000256" key="1">
    <source>
        <dbReference type="SAM" id="MobiDB-lite"/>
    </source>
</evidence>
<sequence>MATEDDRTHNEVNAQVTGHVVQAGSISGDVHLHAVPPPGRLTAHVSVYAEDDSDDDPRYRGDPTGDGLLIRPEHPYLDRVWSGGDLIAPSGEGPPRGASGPQLDVKIVNNTARTVFFHAVHLEVTRSRPDPRPVPHVRPILFSSIPLLCGSPIANRGGPMADCVLAFHLEHPGHPGRVTGTHHVELGPDGRMEDMGPVLAALGEAGVRLEPGGLEPAHPDAHRASYWSLGPFVDTADVVYDGKVALVGSIEYRWTDLGGARVGGGHGVRSLIFFMNEKRLPASYELVRPSASYHAPLLRADQSDYRVSVPISHALATGEVDRILVRLDAPRSSLHDLTLSLHHDTGVLDCGRISLEYFRP</sequence>
<dbReference type="EMBL" id="BMRG01000004">
    <property type="protein sequence ID" value="GGP52496.1"/>
    <property type="molecule type" value="Genomic_DNA"/>
</dbReference>
<dbReference type="RefSeq" id="WP_189223470.1">
    <property type="nucleotide sequence ID" value="NZ_BMRG01000004.1"/>
</dbReference>
<keyword evidence="3" id="KW-1185">Reference proteome</keyword>
<evidence type="ECO:0000313" key="2">
    <source>
        <dbReference type="EMBL" id="GGP52496.1"/>
    </source>
</evidence>